<feature type="transmembrane region" description="Helical" evidence="7">
    <location>
        <begin position="120"/>
        <end position="140"/>
    </location>
</feature>
<dbReference type="Gene3D" id="1.20.1250.20">
    <property type="entry name" value="MFS general substrate transporter like domains"/>
    <property type="match status" value="1"/>
</dbReference>
<dbReference type="PROSITE" id="PS50850">
    <property type="entry name" value="MFS"/>
    <property type="match status" value="1"/>
</dbReference>
<keyword evidence="5 7" id="KW-1133">Transmembrane helix</keyword>
<feature type="transmembrane region" description="Helical" evidence="7">
    <location>
        <begin position="179"/>
        <end position="199"/>
    </location>
</feature>
<proteinExistence type="predicted"/>
<feature type="transmembrane region" description="Helical" evidence="7">
    <location>
        <begin position="344"/>
        <end position="364"/>
    </location>
</feature>
<dbReference type="GO" id="GO:0022857">
    <property type="term" value="F:transmembrane transporter activity"/>
    <property type="evidence" value="ECO:0007669"/>
    <property type="project" value="InterPro"/>
</dbReference>
<evidence type="ECO:0000256" key="2">
    <source>
        <dbReference type="ARBA" id="ARBA00022448"/>
    </source>
</evidence>
<keyword evidence="4 7" id="KW-0812">Transmembrane</keyword>
<feature type="transmembrane region" description="Helical" evidence="7">
    <location>
        <begin position="414"/>
        <end position="435"/>
    </location>
</feature>
<name>A0A0L6CFJ9_9MICO</name>
<dbReference type="CDD" id="cd17321">
    <property type="entry name" value="MFS_MMR_MDR_like"/>
    <property type="match status" value="1"/>
</dbReference>
<dbReference type="RefSeq" id="WP_050668827.1">
    <property type="nucleotide sequence ID" value="NZ_LAIR01000002.1"/>
</dbReference>
<dbReference type="GO" id="GO:0005886">
    <property type="term" value="C:plasma membrane"/>
    <property type="evidence" value="ECO:0007669"/>
    <property type="project" value="UniProtKB-SubCell"/>
</dbReference>
<dbReference type="Pfam" id="PF07690">
    <property type="entry name" value="MFS_1"/>
    <property type="match status" value="1"/>
</dbReference>
<evidence type="ECO:0000313" key="10">
    <source>
        <dbReference type="Proteomes" id="UP000037397"/>
    </source>
</evidence>
<sequence length="482" mass="47532">MTETTATAQEQTGSPPQPAPWAALAIAGIAQLLVMLDSTVVNVALPSIDADLGASPAVLQWVVSGYVLTYGSLLLFGGRLADALGRRAAFVSGLALFGLASLVCGVAGDGGLLVAARLGQGVGAAVLSAAALSIIVATYGPVPAQLNSALTVWSGMGVIGATIGVILGGAIVQSASWRWAFLVNLPIIAAVLAAALVRLPAMRAAAGRTSLRPVAALAATAGIGLVCYGLIELPDGLARALPWAAVAAGLAVIALLVRAEARSSDPLLPVHLLRTPAYAWAGFGLLLAATLMLGALYLSSNYLQTGQGMSPLATGFALLPLCLGSLVSAFAIPAVAAKTGMSRLYLGGIIAQLAALAVVVAATASGTGNAPLVIAALAVFGLGLPTMFVPLYTFGSAPIPPEEAGVGSGLLNTFNEAGAGVGLAIVAPISAAVIASQHDQGASTAAAAAAGAHAGYWALIGVALLAALTAVALGRIQARSTV</sequence>
<organism evidence="9 10">
    <name type="scientific">Luteipulveratus halotolerans</name>
    <dbReference type="NCBI Taxonomy" id="1631356"/>
    <lineage>
        <taxon>Bacteria</taxon>
        <taxon>Bacillati</taxon>
        <taxon>Actinomycetota</taxon>
        <taxon>Actinomycetes</taxon>
        <taxon>Micrococcales</taxon>
        <taxon>Dermacoccaceae</taxon>
        <taxon>Luteipulveratus</taxon>
    </lineage>
</organism>
<dbReference type="PANTHER" id="PTHR42718">
    <property type="entry name" value="MAJOR FACILITATOR SUPERFAMILY MULTIDRUG TRANSPORTER MFSC"/>
    <property type="match status" value="1"/>
</dbReference>
<feature type="transmembrane region" description="Helical" evidence="7">
    <location>
        <begin position="278"/>
        <end position="300"/>
    </location>
</feature>
<keyword evidence="2" id="KW-0813">Transport</keyword>
<evidence type="ECO:0000256" key="7">
    <source>
        <dbReference type="SAM" id="Phobius"/>
    </source>
</evidence>
<feature type="transmembrane region" description="Helical" evidence="7">
    <location>
        <begin position="237"/>
        <end position="257"/>
    </location>
</feature>
<dbReference type="OrthoDB" id="3218494at2"/>
<feature type="transmembrane region" description="Helical" evidence="7">
    <location>
        <begin position="21"/>
        <end position="45"/>
    </location>
</feature>
<dbReference type="PANTHER" id="PTHR42718:SF46">
    <property type="entry name" value="BLR6921 PROTEIN"/>
    <property type="match status" value="1"/>
</dbReference>
<comment type="subcellular location">
    <subcellularLocation>
        <location evidence="1">Cell membrane</location>
        <topology evidence="1">Multi-pass membrane protein</topology>
    </subcellularLocation>
</comment>
<evidence type="ECO:0000256" key="4">
    <source>
        <dbReference type="ARBA" id="ARBA00022692"/>
    </source>
</evidence>
<protein>
    <submittedName>
        <fullName evidence="9">MFS transporter</fullName>
    </submittedName>
</protein>
<dbReference type="Gene3D" id="1.20.1720.10">
    <property type="entry name" value="Multidrug resistance protein D"/>
    <property type="match status" value="1"/>
</dbReference>
<dbReference type="InterPro" id="IPR011701">
    <property type="entry name" value="MFS"/>
</dbReference>
<comment type="caution">
    <text evidence="9">The sequence shown here is derived from an EMBL/GenBank/DDBJ whole genome shotgun (WGS) entry which is preliminary data.</text>
</comment>
<feature type="transmembrane region" description="Helical" evidence="7">
    <location>
        <begin position="370"/>
        <end position="394"/>
    </location>
</feature>
<dbReference type="STRING" id="1631356.VV01_04390"/>
<keyword evidence="6 7" id="KW-0472">Membrane</keyword>
<evidence type="ECO:0000259" key="8">
    <source>
        <dbReference type="PROSITE" id="PS50850"/>
    </source>
</evidence>
<dbReference type="PROSITE" id="PS00216">
    <property type="entry name" value="SUGAR_TRANSPORT_1"/>
    <property type="match status" value="1"/>
</dbReference>
<feature type="transmembrane region" description="Helical" evidence="7">
    <location>
        <begin position="57"/>
        <end position="76"/>
    </location>
</feature>
<evidence type="ECO:0000256" key="3">
    <source>
        <dbReference type="ARBA" id="ARBA00022475"/>
    </source>
</evidence>
<evidence type="ECO:0000256" key="5">
    <source>
        <dbReference type="ARBA" id="ARBA00022989"/>
    </source>
</evidence>
<accession>A0A0L6CFJ9</accession>
<dbReference type="Proteomes" id="UP000037397">
    <property type="component" value="Unassembled WGS sequence"/>
</dbReference>
<gene>
    <name evidence="9" type="ORF">VV01_04390</name>
</gene>
<dbReference type="InterPro" id="IPR036259">
    <property type="entry name" value="MFS_trans_sf"/>
</dbReference>
<feature type="domain" description="Major facilitator superfamily (MFS) profile" evidence="8">
    <location>
        <begin position="23"/>
        <end position="478"/>
    </location>
</feature>
<evidence type="ECO:0000256" key="6">
    <source>
        <dbReference type="ARBA" id="ARBA00023136"/>
    </source>
</evidence>
<feature type="transmembrane region" description="Helical" evidence="7">
    <location>
        <begin position="312"/>
        <end position="332"/>
    </location>
</feature>
<feature type="transmembrane region" description="Helical" evidence="7">
    <location>
        <begin position="455"/>
        <end position="476"/>
    </location>
</feature>
<dbReference type="InterPro" id="IPR020846">
    <property type="entry name" value="MFS_dom"/>
</dbReference>
<dbReference type="PATRIC" id="fig|1631356.3.peg.817"/>
<feature type="transmembrane region" description="Helical" evidence="7">
    <location>
        <begin position="88"/>
        <end position="108"/>
    </location>
</feature>
<evidence type="ECO:0000256" key="1">
    <source>
        <dbReference type="ARBA" id="ARBA00004651"/>
    </source>
</evidence>
<dbReference type="SUPFAM" id="SSF103473">
    <property type="entry name" value="MFS general substrate transporter"/>
    <property type="match status" value="1"/>
</dbReference>
<feature type="transmembrane region" description="Helical" evidence="7">
    <location>
        <begin position="211"/>
        <end position="231"/>
    </location>
</feature>
<dbReference type="EMBL" id="LAIR01000002">
    <property type="protein sequence ID" value="KNX36562.1"/>
    <property type="molecule type" value="Genomic_DNA"/>
</dbReference>
<dbReference type="InterPro" id="IPR005829">
    <property type="entry name" value="Sugar_transporter_CS"/>
</dbReference>
<keyword evidence="10" id="KW-1185">Reference proteome</keyword>
<reference evidence="10" key="1">
    <citation type="submission" date="2015-03" db="EMBL/GenBank/DDBJ databases">
        <title>Luteipulveratus halotolerans sp. nov., a novel actinobacterium (Dermacoccaceae) from Sarawak, Malaysia.</title>
        <authorList>
            <person name="Juboi H."/>
            <person name="Basik A."/>
            <person name="Shamsul S.S."/>
            <person name="Arnold P."/>
            <person name="Schmitt E.K."/>
            <person name="Sanglier J.-J."/>
            <person name="Yeo T."/>
        </authorList>
    </citation>
    <scope>NUCLEOTIDE SEQUENCE [LARGE SCALE GENOMIC DNA]</scope>
    <source>
        <strain evidence="10">C296001</strain>
    </source>
</reference>
<feature type="transmembrane region" description="Helical" evidence="7">
    <location>
        <begin position="152"/>
        <end position="173"/>
    </location>
</feature>
<dbReference type="AlphaFoldDB" id="A0A0L6CFJ9"/>
<keyword evidence="3" id="KW-1003">Cell membrane</keyword>
<evidence type="ECO:0000313" key="9">
    <source>
        <dbReference type="EMBL" id="KNX36562.1"/>
    </source>
</evidence>